<dbReference type="GO" id="GO:0004740">
    <property type="term" value="F:pyruvate dehydrogenase (acetyl-transferring) kinase activity"/>
    <property type="evidence" value="ECO:0007669"/>
    <property type="project" value="UniProtKB-EC"/>
</dbReference>
<keyword evidence="6 8" id="KW-0496">Mitochondrion</keyword>
<name>A0AAD5X5M6_9FUNG</name>
<dbReference type="GO" id="GO:0005759">
    <property type="term" value="C:mitochondrial matrix"/>
    <property type="evidence" value="ECO:0007669"/>
    <property type="project" value="UniProtKB-SubCell"/>
</dbReference>
<evidence type="ECO:0000256" key="7">
    <source>
        <dbReference type="ARBA" id="ARBA00048201"/>
    </source>
</evidence>
<dbReference type="AlphaFoldDB" id="A0AAD5X5M6"/>
<dbReference type="InterPro" id="IPR036784">
    <property type="entry name" value="AK/P_DHK_N_sf"/>
</dbReference>
<evidence type="ECO:0000259" key="9">
    <source>
        <dbReference type="Pfam" id="PF10436"/>
    </source>
</evidence>
<feature type="domain" description="Branched-chain alpha-ketoacid dehydrogenase kinase/Pyruvate dehydrogenase kinase N-terminal" evidence="9">
    <location>
        <begin position="24"/>
        <end position="244"/>
    </location>
</feature>
<protein>
    <recommendedName>
        <fullName evidence="8">Protein-serine/threonine kinase</fullName>
        <ecNumber evidence="8">2.7.11.-</ecNumber>
    </recommendedName>
</protein>
<dbReference type="Pfam" id="PF10436">
    <property type="entry name" value="BCDHK_Adom3"/>
    <property type="match status" value="1"/>
</dbReference>
<feature type="non-terminal residue" evidence="10">
    <location>
        <position position="355"/>
    </location>
</feature>
<proteinExistence type="inferred from homology"/>
<evidence type="ECO:0000256" key="1">
    <source>
        <dbReference type="ARBA" id="ARBA00006155"/>
    </source>
</evidence>
<evidence type="ECO:0000256" key="4">
    <source>
        <dbReference type="ARBA" id="ARBA00022777"/>
    </source>
</evidence>
<reference evidence="10" key="1">
    <citation type="submission" date="2020-05" db="EMBL/GenBank/DDBJ databases">
        <title>Phylogenomic resolution of chytrid fungi.</title>
        <authorList>
            <person name="Stajich J.E."/>
            <person name="Amses K."/>
            <person name="Simmons R."/>
            <person name="Seto K."/>
            <person name="Myers J."/>
            <person name="Bonds A."/>
            <person name="Quandt C.A."/>
            <person name="Barry K."/>
            <person name="Liu P."/>
            <person name="Grigoriev I."/>
            <person name="Longcore J.E."/>
            <person name="James T.Y."/>
        </authorList>
    </citation>
    <scope>NUCLEOTIDE SEQUENCE</scope>
    <source>
        <strain evidence="10">JEL0318</strain>
    </source>
</reference>
<dbReference type="GO" id="GO:0005524">
    <property type="term" value="F:ATP binding"/>
    <property type="evidence" value="ECO:0007669"/>
    <property type="project" value="UniProtKB-UniRule"/>
</dbReference>
<keyword evidence="11" id="KW-1185">Reference proteome</keyword>
<evidence type="ECO:0000256" key="8">
    <source>
        <dbReference type="RuleBase" id="RU366032"/>
    </source>
</evidence>
<comment type="subcellular location">
    <subcellularLocation>
        <location evidence="8">Mitochondrion matrix</location>
    </subcellularLocation>
</comment>
<accession>A0AAD5X5M6</accession>
<comment type="catalytic activity">
    <reaction evidence="7">
        <text>L-seryl-[pyruvate dehydrogenase E1 alpha subunit] + ATP = O-phospho-L-seryl-[pyruvate dehydrogenase E1 alpha subunit] + ADP + H(+)</text>
        <dbReference type="Rhea" id="RHEA:23052"/>
        <dbReference type="Rhea" id="RHEA-COMP:13689"/>
        <dbReference type="Rhea" id="RHEA-COMP:13690"/>
        <dbReference type="ChEBI" id="CHEBI:15378"/>
        <dbReference type="ChEBI" id="CHEBI:29999"/>
        <dbReference type="ChEBI" id="CHEBI:30616"/>
        <dbReference type="ChEBI" id="CHEBI:83421"/>
        <dbReference type="ChEBI" id="CHEBI:456216"/>
        <dbReference type="EC" id="2.7.11.2"/>
    </reaction>
</comment>
<gene>
    <name evidence="10" type="ORF">HK097_006766</name>
</gene>
<keyword evidence="2 8" id="KW-0808">Transferase</keyword>
<comment type="caution">
    <text evidence="10">The sequence shown here is derived from an EMBL/GenBank/DDBJ whole genome shotgun (WGS) entry which is preliminary data.</text>
</comment>
<dbReference type="InterPro" id="IPR039028">
    <property type="entry name" value="BCKD/PDK"/>
</dbReference>
<dbReference type="Gene3D" id="1.20.140.20">
    <property type="entry name" value="Alpha-ketoacid/pyruvate dehydrogenase kinase, N-terminal domain"/>
    <property type="match status" value="1"/>
</dbReference>
<dbReference type="PANTHER" id="PTHR11947">
    <property type="entry name" value="PYRUVATE DEHYDROGENASE KINASE"/>
    <property type="match status" value="1"/>
</dbReference>
<dbReference type="EC" id="2.7.11.-" evidence="8"/>
<organism evidence="10 11">
    <name type="scientific">Rhizophlyctis rosea</name>
    <dbReference type="NCBI Taxonomy" id="64517"/>
    <lineage>
        <taxon>Eukaryota</taxon>
        <taxon>Fungi</taxon>
        <taxon>Fungi incertae sedis</taxon>
        <taxon>Chytridiomycota</taxon>
        <taxon>Chytridiomycota incertae sedis</taxon>
        <taxon>Chytridiomycetes</taxon>
        <taxon>Rhizophlyctidales</taxon>
        <taxon>Rhizophlyctidaceae</taxon>
        <taxon>Rhizophlyctis</taxon>
    </lineage>
</organism>
<evidence type="ECO:0000256" key="3">
    <source>
        <dbReference type="ARBA" id="ARBA00022741"/>
    </source>
</evidence>
<evidence type="ECO:0000313" key="10">
    <source>
        <dbReference type="EMBL" id="KAJ3052172.1"/>
    </source>
</evidence>
<sequence length="355" mass="39933">MSTKWPSSLTEAVKKYATYKPTSISLRQFVDFGHSPSTRTILRGSQFVRSELPIRLAHRVVELESLPYKLSEMPSIVRVKDWYTESFKELTEFPTPEAFGLPKAVLGGVESGSKVRYFEPSATPDSPLPDEVIAYNEKFVACLDKIKKRHDPTTTTIAQGVLELKDHSRRINAPYFPSTPLHKNIPQNTNGTIPFLLPTDIQSFLDRFYMSRIGIRMLIGQQIALHRSSVKPSSAPLDHVGIICTKTNLLDVAQDAVSNAREVCQNHYGLFGSPEITFAGKTDVQFMYVPSHLHHMLFELLKNSLRAVVERYGVESDEWPEIKVVVAEGREDITIKISDEGGGIPRSGMPLIWTY</sequence>
<comment type="similarity">
    <text evidence="1 8">Belongs to the PDK/BCKDK protein kinase family.</text>
</comment>
<evidence type="ECO:0000256" key="6">
    <source>
        <dbReference type="ARBA" id="ARBA00023128"/>
    </source>
</evidence>
<dbReference type="Gene3D" id="3.30.565.10">
    <property type="entry name" value="Histidine kinase-like ATPase, C-terminal domain"/>
    <property type="match status" value="1"/>
</dbReference>
<dbReference type="GO" id="GO:0010906">
    <property type="term" value="P:regulation of glucose metabolic process"/>
    <property type="evidence" value="ECO:0007669"/>
    <property type="project" value="TreeGrafter"/>
</dbReference>
<keyword evidence="5 8" id="KW-0067">ATP-binding</keyword>
<keyword evidence="4 8" id="KW-0418">Kinase</keyword>
<dbReference type="PANTHER" id="PTHR11947:SF3">
    <property type="entry name" value="[PYRUVATE DEHYDROGENASE (ACETYL-TRANSFERRING)] KINASE, MITOCHONDRIAL"/>
    <property type="match status" value="1"/>
</dbReference>
<evidence type="ECO:0000256" key="5">
    <source>
        <dbReference type="ARBA" id="ARBA00022840"/>
    </source>
</evidence>
<dbReference type="InterPro" id="IPR018955">
    <property type="entry name" value="BCDHK/PDK_N"/>
</dbReference>
<dbReference type="SUPFAM" id="SSF55874">
    <property type="entry name" value="ATPase domain of HSP90 chaperone/DNA topoisomerase II/histidine kinase"/>
    <property type="match status" value="1"/>
</dbReference>
<dbReference type="Proteomes" id="UP001212841">
    <property type="component" value="Unassembled WGS sequence"/>
</dbReference>
<dbReference type="InterPro" id="IPR036890">
    <property type="entry name" value="HATPase_C_sf"/>
</dbReference>
<evidence type="ECO:0000313" key="11">
    <source>
        <dbReference type="Proteomes" id="UP001212841"/>
    </source>
</evidence>
<dbReference type="EMBL" id="JADGJD010000319">
    <property type="protein sequence ID" value="KAJ3052172.1"/>
    <property type="molecule type" value="Genomic_DNA"/>
</dbReference>
<evidence type="ECO:0000256" key="2">
    <source>
        <dbReference type="ARBA" id="ARBA00022679"/>
    </source>
</evidence>
<dbReference type="SUPFAM" id="SSF69012">
    <property type="entry name" value="alpha-ketoacid dehydrogenase kinase, N-terminal domain"/>
    <property type="match status" value="1"/>
</dbReference>
<keyword evidence="3 8" id="KW-0547">Nucleotide-binding</keyword>